<dbReference type="EC" id="1.13.11.54" evidence="11"/>
<evidence type="ECO:0000256" key="5">
    <source>
        <dbReference type="ARBA" id="ARBA00022723"/>
    </source>
</evidence>
<gene>
    <name evidence="11" type="primary">ADI1</name>
    <name evidence="12" type="ORF">EK21DRAFT_101822</name>
</gene>
<comment type="catalytic activity">
    <reaction evidence="11">
        <text>1,2-dihydroxy-5-(methylsulfanyl)pent-1-en-3-one + O2 = 3-(methylsulfanyl)propanoate + CO + formate + 2 H(+)</text>
        <dbReference type="Rhea" id="RHEA:14161"/>
        <dbReference type="ChEBI" id="CHEBI:15378"/>
        <dbReference type="ChEBI" id="CHEBI:15379"/>
        <dbReference type="ChEBI" id="CHEBI:15740"/>
        <dbReference type="ChEBI" id="CHEBI:17245"/>
        <dbReference type="ChEBI" id="CHEBI:49016"/>
        <dbReference type="ChEBI" id="CHEBI:49252"/>
        <dbReference type="EC" id="1.13.11.53"/>
    </reaction>
</comment>
<keyword evidence="13" id="KW-1185">Reference proteome</keyword>
<keyword evidence="2 11" id="KW-0963">Cytoplasm</keyword>
<keyword evidence="4 11" id="KW-0028">Amino-acid biosynthesis</keyword>
<comment type="function">
    <text evidence="11">Catalyzes 2 different reactions between oxygen and the acireductone 1,2-dihydroxy-3-keto-5-methylthiopentene (DHK-MTPene) depending upon the metal bound in the active site. Fe-containing acireductone dioxygenase (Fe-ARD) produces formate and 2-keto-4-methylthiobutyrate (KMTB), the alpha-ketoacid precursor of methionine in the methionine recycle pathway. Ni-containing acireductone dioxygenase (Ni-ARD) produces methylthiopropionate, carbon monoxide and formate, and does not lie on the methionine recycle pathway.</text>
</comment>
<evidence type="ECO:0000256" key="4">
    <source>
        <dbReference type="ARBA" id="ARBA00022605"/>
    </source>
</evidence>
<evidence type="ECO:0000256" key="3">
    <source>
        <dbReference type="ARBA" id="ARBA00022596"/>
    </source>
</evidence>
<feature type="binding site" evidence="11">
    <location>
        <position position="126"/>
    </location>
    <ligand>
        <name>Fe(2+)</name>
        <dbReference type="ChEBI" id="CHEBI:29033"/>
        <note>for iron-dependent acireductone dioxygenase activity</note>
    </ligand>
</feature>
<evidence type="ECO:0000256" key="9">
    <source>
        <dbReference type="ARBA" id="ARBA00023167"/>
    </source>
</evidence>
<feature type="binding site" evidence="11">
    <location>
        <position position="81"/>
    </location>
    <ligand>
        <name>Ni(2+)</name>
        <dbReference type="ChEBI" id="CHEBI:49786"/>
        <note>for nickel-dependent acireductone dioxygenase activity</note>
    </ligand>
</feature>
<evidence type="ECO:0000313" key="13">
    <source>
        <dbReference type="Proteomes" id="UP000799777"/>
    </source>
</evidence>
<feature type="binding site" evidence="11">
    <location>
        <position position="87"/>
    </location>
    <ligand>
        <name>Fe(2+)</name>
        <dbReference type="ChEBI" id="CHEBI:29033"/>
        <note>for iron-dependent acireductone dioxygenase activity</note>
    </ligand>
</feature>
<comment type="subcellular location">
    <subcellularLocation>
        <location evidence="11">Cytoplasm</location>
    </subcellularLocation>
    <subcellularLocation>
        <location evidence="11">Nucleus</location>
    </subcellularLocation>
</comment>
<dbReference type="AlphaFoldDB" id="A0A9P4H7H4"/>
<dbReference type="GO" id="GO:0005506">
    <property type="term" value="F:iron ion binding"/>
    <property type="evidence" value="ECO:0007669"/>
    <property type="project" value="UniProtKB-UniRule"/>
</dbReference>
<evidence type="ECO:0000256" key="7">
    <source>
        <dbReference type="ARBA" id="ARBA00023002"/>
    </source>
</evidence>
<dbReference type="GO" id="GO:0019509">
    <property type="term" value="P:L-methionine salvage from methylthioadenosine"/>
    <property type="evidence" value="ECO:0007669"/>
    <property type="project" value="UniProtKB-UniRule"/>
</dbReference>
<evidence type="ECO:0000256" key="1">
    <source>
        <dbReference type="ARBA" id="ARBA00000428"/>
    </source>
</evidence>
<proteinExistence type="inferred from homology"/>
<comment type="cofactor">
    <cofactor evidence="11">
        <name>Fe(2+)</name>
        <dbReference type="ChEBI" id="CHEBI:29033"/>
    </cofactor>
    <cofactor evidence="11">
        <name>Ni(2+)</name>
        <dbReference type="ChEBI" id="CHEBI:49786"/>
    </cofactor>
    <text evidence="11">Binds either 1 Fe or Ni cation per monomer. Iron-binding promotes an acireductone dioxygenase reaction producing 2-keto-4-methylthiobutyrate, while nickel-binding promotes an acireductone dioxygenase reaction producing 3-(methylsulfanyl)propanoate.</text>
</comment>
<comment type="caution">
    <text evidence="12">The sequence shown here is derived from an EMBL/GenBank/DDBJ whole genome shotgun (WGS) entry which is preliminary data.</text>
</comment>
<dbReference type="PANTHER" id="PTHR23418">
    <property type="entry name" value="ACIREDUCTONE DIOXYGENASE"/>
    <property type="match status" value="1"/>
</dbReference>
<organism evidence="12 13">
    <name type="scientific">Setomelanomma holmii</name>
    <dbReference type="NCBI Taxonomy" id="210430"/>
    <lineage>
        <taxon>Eukaryota</taxon>
        <taxon>Fungi</taxon>
        <taxon>Dikarya</taxon>
        <taxon>Ascomycota</taxon>
        <taxon>Pezizomycotina</taxon>
        <taxon>Dothideomycetes</taxon>
        <taxon>Pleosporomycetidae</taxon>
        <taxon>Pleosporales</taxon>
        <taxon>Pleosporineae</taxon>
        <taxon>Phaeosphaeriaceae</taxon>
        <taxon>Setomelanomma</taxon>
    </lineage>
</organism>
<keyword evidence="3 11" id="KW-0533">Nickel</keyword>
<dbReference type="InterPro" id="IPR004313">
    <property type="entry name" value="ARD"/>
</dbReference>
<dbReference type="EC" id="1.13.11.53" evidence="11"/>
<dbReference type="GO" id="GO:0010308">
    <property type="term" value="F:acireductone dioxygenase (Ni2+-requiring) activity"/>
    <property type="evidence" value="ECO:0007669"/>
    <property type="project" value="UniProtKB-UniRule"/>
</dbReference>
<dbReference type="EMBL" id="ML978212">
    <property type="protein sequence ID" value="KAF2028505.1"/>
    <property type="molecule type" value="Genomic_DNA"/>
</dbReference>
<feature type="binding site" evidence="11">
    <location>
        <position position="126"/>
    </location>
    <ligand>
        <name>Ni(2+)</name>
        <dbReference type="ChEBI" id="CHEBI:49786"/>
        <note>for nickel-dependent acireductone dioxygenase activity</note>
    </ligand>
</feature>
<feature type="binding site" evidence="11">
    <location>
        <position position="83"/>
    </location>
    <ligand>
        <name>Fe(2+)</name>
        <dbReference type="ChEBI" id="CHEBI:29033"/>
        <note>for iron-dependent acireductone dioxygenase activity</note>
    </ligand>
</feature>
<dbReference type="CDD" id="cd02232">
    <property type="entry name" value="cupin_ARD"/>
    <property type="match status" value="1"/>
</dbReference>
<dbReference type="InterPro" id="IPR011051">
    <property type="entry name" value="RmlC_Cupin_sf"/>
</dbReference>
<keyword evidence="8 11" id="KW-0408">Iron</keyword>
<keyword evidence="5 11" id="KW-0479">Metal-binding</keyword>
<feature type="binding site" evidence="11">
    <location>
        <position position="81"/>
    </location>
    <ligand>
        <name>Fe(2+)</name>
        <dbReference type="ChEBI" id="CHEBI:29033"/>
        <note>for iron-dependent acireductone dioxygenase activity</note>
    </ligand>
</feature>
<dbReference type="GO" id="GO:0016151">
    <property type="term" value="F:nickel cation binding"/>
    <property type="evidence" value="ECO:0007669"/>
    <property type="project" value="UniProtKB-UniRule"/>
</dbReference>
<keyword evidence="10 11" id="KW-0539">Nucleus</keyword>
<keyword evidence="6 11" id="KW-0223">Dioxygenase</keyword>
<keyword evidence="9 11" id="KW-0486">Methionine biosynthesis</keyword>
<evidence type="ECO:0000256" key="6">
    <source>
        <dbReference type="ARBA" id="ARBA00022964"/>
    </source>
</evidence>
<dbReference type="Pfam" id="PF03079">
    <property type="entry name" value="ARD"/>
    <property type="match status" value="1"/>
</dbReference>
<dbReference type="Proteomes" id="UP000799777">
    <property type="component" value="Unassembled WGS sequence"/>
</dbReference>
<feature type="binding site" evidence="11">
    <location>
        <position position="83"/>
    </location>
    <ligand>
        <name>Ni(2+)</name>
        <dbReference type="ChEBI" id="CHEBI:49786"/>
        <note>for nickel-dependent acireductone dioxygenase activity</note>
    </ligand>
</feature>
<name>A0A9P4H7H4_9PLEO</name>
<accession>A0A9P4H7H4</accession>
<evidence type="ECO:0000256" key="2">
    <source>
        <dbReference type="ARBA" id="ARBA00022490"/>
    </source>
</evidence>
<keyword evidence="7 11" id="KW-0560">Oxidoreductase</keyword>
<sequence>MKAYWFDNLPGDQRQPHDSGRTVDPAYLANLGVLYRRIKNQAEVDELAASRNYKNRDEVTVSPEKMGDIYEEKVKNFFHEHLHEDEEIRYILDGGGYFDVRNEGDEWVRIQLAKGDLIVLPSGIYHRFTTDEQNYTHAMRLFKDEPKWTPLNRGNETDENQYRKEYLKLRQGLAAQ</sequence>
<dbReference type="FunFam" id="2.60.120.10:FF:000079">
    <property type="entry name" value="1,2-dihydroxy-3-keto-5-methylthiopentene dioxygenase"/>
    <property type="match status" value="1"/>
</dbReference>
<evidence type="ECO:0000313" key="12">
    <source>
        <dbReference type="EMBL" id="KAF2028505.1"/>
    </source>
</evidence>
<dbReference type="HAMAP" id="MF_03154">
    <property type="entry name" value="Salvage_MtnD_euk"/>
    <property type="match status" value="1"/>
</dbReference>
<evidence type="ECO:0000256" key="10">
    <source>
        <dbReference type="ARBA" id="ARBA00023242"/>
    </source>
</evidence>
<dbReference type="GO" id="GO:0005634">
    <property type="term" value="C:nucleus"/>
    <property type="evidence" value="ECO:0007669"/>
    <property type="project" value="UniProtKB-SubCell"/>
</dbReference>
<dbReference type="GO" id="GO:0005737">
    <property type="term" value="C:cytoplasm"/>
    <property type="evidence" value="ECO:0007669"/>
    <property type="project" value="UniProtKB-SubCell"/>
</dbReference>
<evidence type="ECO:0000256" key="8">
    <source>
        <dbReference type="ARBA" id="ARBA00023004"/>
    </source>
</evidence>
<feature type="binding site" evidence="11">
    <location>
        <position position="87"/>
    </location>
    <ligand>
        <name>Ni(2+)</name>
        <dbReference type="ChEBI" id="CHEBI:49786"/>
        <note>for nickel-dependent acireductone dioxygenase activity</note>
    </ligand>
</feature>
<dbReference type="SUPFAM" id="SSF51182">
    <property type="entry name" value="RmlC-like cupins"/>
    <property type="match status" value="1"/>
</dbReference>
<dbReference type="PANTHER" id="PTHR23418:SF0">
    <property type="entry name" value="ACIREDUCTONE DIOXYGENASE"/>
    <property type="match status" value="1"/>
</dbReference>
<comment type="pathway">
    <text evidence="11">Amino-acid biosynthesis; L-methionine biosynthesis via salvage pathway; L-methionine from S-methyl-5-thio-alpha-D-ribose 1-phosphate: step 5/6.</text>
</comment>
<protein>
    <recommendedName>
        <fullName evidence="11">Acireductone dioxygenase</fullName>
    </recommendedName>
    <alternativeName>
        <fullName evidence="11">Acireductone dioxygenase (Fe(2+)-requiring)</fullName>
        <shortName evidence="11">ARD'</shortName>
        <shortName evidence="11">Fe-ARD</shortName>
        <ecNumber evidence="11">1.13.11.54</ecNumber>
    </alternativeName>
    <alternativeName>
        <fullName evidence="11">Acireductone dioxygenase (Ni(2+)-requiring)</fullName>
        <shortName evidence="11">ARD</shortName>
        <shortName evidence="11">Ni-ARD</shortName>
        <ecNumber evidence="11">1.13.11.53</ecNumber>
    </alternativeName>
</protein>
<evidence type="ECO:0000256" key="11">
    <source>
        <dbReference type="HAMAP-Rule" id="MF_03154"/>
    </source>
</evidence>
<reference evidence="12" key="1">
    <citation type="journal article" date="2020" name="Stud. Mycol.">
        <title>101 Dothideomycetes genomes: a test case for predicting lifestyles and emergence of pathogens.</title>
        <authorList>
            <person name="Haridas S."/>
            <person name="Albert R."/>
            <person name="Binder M."/>
            <person name="Bloem J."/>
            <person name="Labutti K."/>
            <person name="Salamov A."/>
            <person name="Andreopoulos B."/>
            <person name="Baker S."/>
            <person name="Barry K."/>
            <person name="Bills G."/>
            <person name="Bluhm B."/>
            <person name="Cannon C."/>
            <person name="Castanera R."/>
            <person name="Culley D."/>
            <person name="Daum C."/>
            <person name="Ezra D."/>
            <person name="Gonzalez J."/>
            <person name="Henrissat B."/>
            <person name="Kuo A."/>
            <person name="Liang C."/>
            <person name="Lipzen A."/>
            <person name="Lutzoni F."/>
            <person name="Magnuson J."/>
            <person name="Mondo S."/>
            <person name="Nolan M."/>
            <person name="Ohm R."/>
            <person name="Pangilinan J."/>
            <person name="Park H.-J."/>
            <person name="Ramirez L."/>
            <person name="Alfaro M."/>
            <person name="Sun H."/>
            <person name="Tritt A."/>
            <person name="Yoshinaga Y."/>
            <person name="Zwiers L.-H."/>
            <person name="Turgeon B."/>
            <person name="Goodwin S."/>
            <person name="Spatafora J."/>
            <person name="Crous P."/>
            <person name="Grigoriev I."/>
        </authorList>
    </citation>
    <scope>NUCLEOTIDE SEQUENCE</scope>
    <source>
        <strain evidence="12">CBS 110217</strain>
    </source>
</reference>
<dbReference type="InterPro" id="IPR014710">
    <property type="entry name" value="RmlC-like_jellyroll"/>
</dbReference>
<dbReference type="InterPro" id="IPR027496">
    <property type="entry name" value="ARD_euk"/>
</dbReference>
<dbReference type="OrthoDB" id="1867259at2759"/>
<dbReference type="GO" id="GO:0010309">
    <property type="term" value="F:acireductone dioxygenase [iron(II)-requiring] activity"/>
    <property type="evidence" value="ECO:0007669"/>
    <property type="project" value="UniProtKB-UniRule"/>
</dbReference>
<comment type="catalytic activity">
    <reaction evidence="1 11">
        <text>1,2-dihydroxy-5-(methylsulfanyl)pent-1-en-3-one + O2 = 4-methylsulfanyl-2-oxobutanoate + formate + 2 H(+)</text>
        <dbReference type="Rhea" id="RHEA:24504"/>
        <dbReference type="ChEBI" id="CHEBI:15378"/>
        <dbReference type="ChEBI" id="CHEBI:15379"/>
        <dbReference type="ChEBI" id="CHEBI:15740"/>
        <dbReference type="ChEBI" id="CHEBI:16723"/>
        <dbReference type="ChEBI" id="CHEBI:49252"/>
        <dbReference type="EC" id="1.13.11.54"/>
    </reaction>
</comment>
<dbReference type="Gene3D" id="2.60.120.10">
    <property type="entry name" value="Jelly Rolls"/>
    <property type="match status" value="1"/>
</dbReference>
<comment type="similarity">
    <text evidence="11">Belongs to the acireductone dioxygenase (ARD) family.</text>
</comment>